<dbReference type="Pfam" id="PF02458">
    <property type="entry name" value="Transferase"/>
    <property type="match status" value="1"/>
</dbReference>
<dbReference type="EC" id="2.3.1.107" evidence="4"/>
<proteinExistence type="inferred from homology"/>
<dbReference type="InterPro" id="IPR023213">
    <property type="entry name" value="CAT-like_dom_sf"/>
</dbReference>
<dbReference type="STRING" id="4232.A0A251VIU1"/>
<name>A0A251VIU1_HELAN</name>
<dbReference type="OMA" id="WAKLTRE"/>
<dbReference type="OrthoDB" id="1932220at2759"/>
<evidence type="ECO:0000313" key="4">
    <source>
        <dbReference type="EMBL" id="KAF5818762.1"/>
    </source>
</evidence>
<dbReference type="PANTHER" id="PTHR31623">
    <property type="entry name" value="F21J9.9"/>
    <property type="match status" value="1"/>
</dbReference>
<reference evidence="5" key="2">
    <citation type="submission" date="2017-02" db="EMBL/GenBank/DDBJ databases">
        <title>Sunflower complete genome.</title>
        <authorList>
            <person name="Langlade N."/>
            <person name="Munos S."/>
        </authorList>
    </citation>
    <scope>NUCLEOTIDE SEQUENCE [LARGE SCALE GENOMIC DNA]</scope>
    <source>
        <tissue evidence="5">Leaves</tissue>
    </source>
</reference>
<keyword evidence="3 4" id="KW-0012">Acyltransferase</keyword>
<keyword evidence="6" id="KW-1185">Reference proteome</keyword>
<keyword evidence="2 5" id="KW-0808">Transferase</keyword>
<dbReference type="Gene3D" id="3.30.559.10">
    <property type="entry name" value="Chloramphenicol acetyltransferase-like domain"/>
    <property type="match status" value="2"/>
</dbReference>
<organism evidence="5 6">
    <name type="scientific">Helianthus annuus</name>
    <name type="common">Common sunflower</name>
    <dbReference type="NCBI Taxonomy" id="4232"/>
    <lineage>
        <taxon>Eukaryota</taxon>
        <taxon>Viridiplantae</taxon>
        <taxon>Streptophyta</taxon>
        <taxon>Embryophyta</taxon>
        <taxon>Tracheophyta</taxon>
        <taxon>Spermatophyta</taxon>
        <taxon>Magnoliopsida</taxon>
        <taxon>eudicotyledons</taxon>
        <taxon>Gunneridae</taxon>
        <taxon>Pentapetalae</taxon>
        <taxon>asterids</taxon>
        <taxon>campanulids</taxon>
        <taxon>Asterales</taxon>
        <taxon>Asteraceae</taxon>
        <taxon>Asteroideae</taxon>
        <taxon>Heliantheae alliance</taxon>
        <taxon>Heliantheae</taxon>
        <taxon>Helianthus</taxon>
    </lineage>
</organism>
<dbReference type="Proteomes" id="UP000215914">
    <property type="component" value="Chromosome 2"/>
</dbReference>
<dbReference type="EMBL" id="CM007891">
    <property type="protein sequence ID" value="OTG34621.1"/>
    <property type="molecule type" value="Genomic_DNA"/>
</dbReference>
<dbReference type="PANTHER" id="PTHR31623:SF86">
    <property type="entry name" value="DEACETYLVINDOLINE O-ACETYLTRANSFERASE"/>
    <property type="match status" value="1"/>
</dbReference>
<reference evidence="4 6" key="1">
    <citation type="journal article" date="2017" name="Nature">
        <title>The sunflower genome provides insights into oil metabolism, flowering and Asterid evolution.</title>
        <authorList>
            <person name="Badouin H."/>
            <person name="Gouzy J."/>
            <person name="Grassa C.J."/>
            <person name="Murat F."/>
            <person name="Staton S.E."/>
            <person name="Cottret L."/>
            <person name="Lelandais-Briere C."/>
            <person name="Owens G.L."/>
            <person name="Carrere S."/>
            <person name="Mayjonade B."/>
            <person name="Legrand L."/>
            <person name="Gill N."/>
            <person name="Kane N.C."/>
            <person name="Bowers J.E."/>
            <person name="Hubner S."/>
            <person name="Bellec A."/>
            <person name="Berard A."/>
            <person name="Berges H."/>
            <person name="Blanchet N."/>
            <person name="Boniface M.C."/>
            <person name="Brunel D."/>
            <person name="Catrice O."/>
            <person name="Chaidir N."/>
            <person name="Claudel C."/>
            <person name="Donnadieu C."/>
            <person name="Faraut T."/>
            <person name="Fievet G."/>
            <person name="Helmstetter N."/>
            <person name="King M."/>
            <person name="Knapp S.J."/>
            <person name="Lai Z."/>
            <person name="Le Paslier M.C."/>
            <person name="Lippi Y."/>
            <person name="Lorenzon L."/>
            <person name="Mandel J.R."/>
            <person name="Marage G."/>
            <person name="Marchand G."/>
            <person name="Marquand E."/>
            <person name="Bret-Mestries E."/>
            <person name="Morien E."/>
            <person name="Nambeesan S."/>
            <person name="Nguyen T."/>
            <person name="Pegot-Espagnet P."/>
            <person name="Pouilly N."/>
            <person name="Raftis F."/>
            <person name="Sallet E."/>
            <person name="Schiex T."/>
            <person name="Thomas J."/>
            <person name="Vandecasteele C."/>
            <person name="Vares D."/>
            <person name="Vear F."/>
            <person name="Vautrin S."/>
            <person name="Crespi M."/>
            <person name="Mangin B."/>
            <person name="Burke J.M."/>
            <person name="Salse J."/>
            <person name="Munos S."/>
            <person name="Vincourt P."/>
            <person name="Rieseberg L.H."/>
            <person name="Langlade N.B."/>
        </authorList>
    </citation>
    <scope>NUCLEOTIDE SEQUENCE [LARGE SCALE GENOMIC DNA]</scope>
    <source>
        <strain evidence="6">cv. SF193</strain>
        <tissue evidence="4">Leaves</tissue>
    </source>
</reference>
<dbReference type="InParanoid" id="A0A251VIU1"/>
<dbReference type="EMBL" id="MNCJ02000317">
    <property type="protein sequence ID" value="KAF5818762.1"/>
    <property type="molecule type" value="Genomic_DNA"/>
</dbReference>
<dbReference type="AlphaFoldDB" id="A0A251VIU1"/>
<dbReference type="GO" id="GO:0047162">
    <property type="term" value="F:17-O-deacetylvindoline O-acetyltransferase activity"/>
    <property type="evidence" value="ECO:0007669"/>
    <property type="project" value="UniProtKB-EC"/>
</dbReference>
<protein>
    <submittedName>
        <fullName evidence="4">Deacetylvindoline O-acetyltransferase</fullName>
        <ecNumber evidence="4">2.3.1.107</ecNumber>
    </submittedName>
    <submittedName>
        <fullName evidence="5">Putative transferase, Chloramphenicol acetyltransferase-like domain protein</fullName>
    </submittedName>
</protein>
<dbReference type="SUPFAM" id="SSF52777">
    <property type="entry name" value="CoA-dependent acyltransferases"/>
    <property type="match status" value="1"/>
</dbReference>
<gene>
    <name evidence="5" type="ORF">HannXRQ_Chr02g0047831</name>
    <name evidence="4" type="ORF">HanXRQr2_Chr02g0069781</name>
</gene>
<evidence type="ECO:0000256" key="3">
    <source>
        <dbReference type="ARBA" id="ARBA00023315"/>
    </source>
</evidence>
<sequence>MIGKILRFGRRQHHTIISREIIKPSSPTTSHLRTYNLSYLDQGIPHMYMPLILFYPNNENCSLTADYKVQKLKKSLSQTLTRYYPFAGRLHTPTTPYVDCNDEEVVFVEAKHDSQLHKFQHTIEEEDETVGQLFADDMVWIRSPHSTSLVGVQLNHFACGGIGLAVSMSHKICDGCTLGSYMNYWASVARCGSTDHKEVLPLNPHFIQSPTTTNPINPLQPTTQIRCAHFVTRKFIFPNSKLSDLKNKVSSINSPTRFEVLSSLIYKTVVAATTQRSSSFTPYFLAIPVDVRNHFVPKLPQTTVGNFLRTMLVATRHESETSLSVLVSEIRKEKMEVKRVRSWQLTSQSLESVMSRIGVSRSFWCSSLCGFPYSKVDFGWGNPTVASVTFGALRRNGCVLMDTPNGDGILARVTLDSLDMEVFQNDKELLSFCKIN</sequence>
<evidence type="ECO:0000313" key="5">
    <source>
        <dbReference type="EMBL" id="OTG34621.1"/>
    </source>
</evidence>
<evidence type="ECO:0000313" key="6">
    <source>
        <dbReference type="Proteomes" id="UP000215914"/>
    </source>
</evidence>
<accession>A0A251VIU1</accession>
<reference evidence="4" key="3">
    <citation type="submission" date="2020-06" db="EMBL/GenBank/DDBJ databases">
        <title>Helianthus annuus Genome sequencing and assembly Release 2.</title>
        <authorList>
            <person name="Gouzy J."/>
            <person name="Langlade N."/>
            <person name="Munos S."/>
        </authorList>
    </citation>
    <scope>NUCLEOTIDE SEQUENCE</scope>
    <source>
        <tissue evidence="4">Leaves</tissue>
    </source>
</reference>
<dbReference type="Gramene" id="mRNA:HanXRQr2_Chr02g0069781">
    <property type="protein sequence ID" value="CDS:HanXRQr2_Chr02g0069781.1"/>
    <property type="gene ID" value="HanXRQr2_Chr02g0069781"/>
</dbReference>
<evidence type="ECO:0000256" key="1">
    <source>
        <dbReference type="ARBA" id="ARBA00009861"/>
    </source>
</evidence>
<evidence type="ECO:0000256" key="2">
    <source>
        <dbReference type="ARBA" id="ARBA00022679"/>
    </source>
</evidence>
<comment type="similarity">
    <text evidence="1">Belongs to the plant acyltransferase family.</text>
</comment>